<reference evidence="1 2" key="1">
    <citation type="submission" date="2017-04" db="EMBL/GenBank/DDBJ databases">
        <authorList>
            <person name="Afonso C.L."/>
            <person name="Miller P.J."/>
            <person name="Scott M.A."/>
            <person name="Spackman E."/>
            <person name="Goraichik I."/>
            <person name="Dimitrov K.M."/>
            <person name="Suarez D.L."/>
            <person name="Swayne D.E."/>
        </authorList>
    </citation>
    <scope>NUCLEOTIDE SEQUENCE [LARGE SCALE GENOMIC DNA]</scope>
    <source>
        <strain evidence="1 2">ToBE</strain>
    </source>
</reference>
<evidence type="ECO:0000313" key="1">
    <source>
        <dbReference type="EMBL" id="SMB90037.1"/>
    </source>
</evidence>
<accession>A0A1W1V996</accession>
<proteinExistence type="predicted"/>
<keyword evidence="2" id="KW-1185">Reference proteome</keyword>
<dbReference type="EMBL" id="LT838272">
    <property type="protein sequence ID" value="SMB90037.1"/>
    <property type="molecule type" value="Genomic_DNA"/>
</dbReference>
<name>A0A1W1V996_9FIRM</name>
<dbReference type="STRING" id="698762.SAMN00808754_0244"/>
<evidence type="ECO:0000313" key="2">
    <source>
        <dbReference type="Proteomes" id="UP000192569"/>
    </source>
</evidence>
<dbReference type="AlphaFoldDB" id="A0A1W1V996"/>
<sequence length="62" mass="7254">MAQEVRPSCVIELERRKRQHVILRDKLAVKDLRLRKIIAISVRLMINCCKDLFLLEVRIPGG</sequence>
<protein>
    <submittedName>
        <fullName evidence="1">Uncharacterized protein</fullName>
    </submittedName>
</protein>
<dbReference type="RefSeq" id="WP_157109729.1">
    <property type="nucleotide sequence ID" value="NZ_LT838272.1"/>
</dbReference>
<gene>
    <name evidence="1" type="ORF">SAMN00808754_0244</name>
</gene>
<dbReference type="Proteomes" id="UP000192569">
    <property type="component" value="Chromosome I"/>
</dbReference>
<organism evidence="1 2">
    <name type="scientific">Thermanaeromonas toyohensis ToBE</name>
    <dbReference type="NCBI Taxonomy" id="698762"/>
    <lineage>
        <taxon>Bacteria</taxon>
        <taxon>Bacillati</taxon>
        <taxon>Bacillota</taxon>
        <taxon>Clostridia</taxon>
        <taxon>Neomoorellales</taxon>
        <taxon>Neomoorellaceae</taxon>
        <taxon>Thermanaeromonas</taxon>
    </lineage>
</organism>